<organism evidence="2 3">
    <name type="scientific">Segatella copri</name>
    <dbReference type="NCBI Taxonomy" id="165179"/>
    <lineage>
        <taxon>Bacteria</taxon>
        <taxon>Pseudomonadati</taxon>
        <taxon>Bacteroidota</taxon>
        <taxon>Bacteroidia</taxon>
        <taxon>Bacteroidales</taxon>
        <taxon>Prevotellaceae</taxon>
        <taxon>Segatella</taxon>
    </lineage>
</organism>
<dbReference type="EMBL" id="QRYP01000002">
    <property type="protein sequence ID" value="RGV00703.1"/>
    <property type="molecule type" value="Genomic_DNA"/>
</dbReference>
<comment type="caution">
    <text evidence="2">The sequence shown here is derived from an EMBL/GenBank/DDBJ whole genome shotgun (WGS) entry which is preliminary data.</text>
</comment>
<dbReference type="Proteomes" id="UP000285236">
    <property type="component" value="Unassembled WGS sequence"/>
</dbReference>
<sequence>MIKKSFIQSIADKNAKVNALCEYLGTLRTECIRNYQTEECTKEYSEMHEIYMQVSELSKKLDTLIKENVLSDETTINQNYESVRNLVIAVDNKGGHKWAFIAYFDANVTDKNDLPLFYSVSECSGYVTKLYNNYLDTLDSVRKERGKRERLADKKARLLAELAALEESEKESE</sequence>
<evidence type="ECO:0000313" key="2">
    <source>
        <dbReference type="EMBL" id="RGV00703.1"/>
    </source>
</evidence>
<gene>
    <name evidence="2" type="ORF">DWW35_01460</name>
</gene>
<reference evidence="2 3" key="1">
    <citation type="submission" date="2018-08" db="EMBL/GenBank/DDBJ databases">
        <title>A genome reference for cultivated species of the human gut microbiota.</title>
        <authorList>
            <person name="Zou Y."/>
            <person name="Xue W."/>
            <person name="Luo G."/>
        </authorList>
    </citation>
    <scope>NUCLEOTIDE SEQUENCE [LARGE SCALE GENOMIC DNA]</scope>
    <source>
        <strain evidence="2 3">AF15-25</strain>
    </source>
</reference>
<accession>A0AA92TU68</accession>
<dbReference type="RefSeq" id="WP_118078904.1">
    <property type="nucleotide sequence ID" value="NZ_QRYP01000002.1"/>
</dbReference>
<feature type="coiled-coil region" evidence="1">
    <location>
        <begin position="141"/>
        <end position="171"/>
    </location>
</feature>
<protein>
    <submittedName>
        <fullName evidence="2">Uncharacterized protein</fullName>
    </submittedName>
</protein>
<evidence type="ECO:0000256" key="1">
    <source>
        <dbReference type="SAM" id="Coils"/>
    </source>
</evidence>
<dbReference type="AlphaFoldDB" id="A0AA92TU68"/>
<keyword evidence="1" id="KW-0175">Coiled coil</keyword>
<name>A0AA92TU68_9BACT</name>
<evidence type="ECO:0000313" key="3">
    <source>
        <dbReference type="Proteomes" id="UP000285236"/>
    </source>
</evidence>
<proteinExistence type="predicted"/>